<dbReference type="Proteomes" id="UP000230233">
    <property type="component" value="Unassembled WGS sequence"/>
</dbReference>
<proteinExistence type="predicted"/>
<dbReference type="OrthoDB" id="5906296at2759"/>
<name>A0A2G5SGZ2_9PELO</name>
<organism evidence="2 3">
    <name type="scientific">Caenorhabditis nigoni</name>
    <dbReference type="NCBI Taxonomy" id="1611254"/>
    <lineage>
        <taxon>Eukaryota</taxon>
        <taxon>Metazoa</taxon>
        <taxon>Ecdysozoa</taxon>
        <taxon>Nematoda</taxon>
        <taxon>Chromadorea</taxon>
        <taxon>Rhabditida</taxon>
        <taxon>Rhabditina</taxon>
        <taxon>Rhabditomorpha</taxon>
        <taxon>Rhabditoidea</taxon>
        <taxon>Rhabditidae</taxon>
        <taxon>Peloderinae</taxon>
        <taxon>Caenorhabditis</taxon>
    </lineage>
</organism>
<protein>
    <recommendedName>
        <fullName evidence="4">SCP domain-containing protein</fullName>
    </recommendedName>
</protein>
<dbReference type="AlphaFoldDB" id="A0A2G5SGZ2"/>
<dbReference type="EMBL" id="PDUG01000008">
    <property type="protein sequence ID" value="PIC14338.1"/>
    <property type="molecule type" value="Genomic_DNA"/>
</dbReference>
<feature type="signal peptide" evidence="1">
    <location>
        <begin position="1"/>
        <end position="19"/>
    </location>
</feature>
<gene>
    <name evidence="2" type="ORF">B9Z55_027276</name>
</gene>
<evidence type="ECO:0000313" key="3">
    <source>
        <dbReference type="Proteomes" id="UP000230233"/>
    </source>
</evidence>
<evidence type="ECO:0008006" key="4">
    <source>
        <dbReference type="Google" id="ProtNLM"/>
    </source>
</evidence>
<sequence length="161" mass="18039">MKMLLHIILLLAIAISVTGFLSPKSVNEEIVRHLNNARAEYAKRLLIGNMHELTFNENLLKTAYSIANCDNKKGDFEIVKKSELRKNPKDRTTPKGYHPLQTRIACVKNLLTCKKYDEPICLLGPYSNPTDDQIKTGIIGSRCKYGVGELRLCKAPPATKA</sequence>
<keyword evidence="1" id="KW-0732">Signal</keyword>
<evidence type="ECO:0000256" key="1">
    <source>
        <dbReference type="SAM" id="SignalP"/>
    </source>
</evidence>
<reference evidence="3" key="1">
    <citation type="submission" date="2017-10" db="EMBL/GenBank/DDBJ databases">
        <title>Rapid genome shrinkage in a self-fertile nematode reveals novel sperm competition proteins.</title>
        <authorList>
            <person name="Yin D."/>
            <person name="Schwarz E.M."/>
            <person name="Thomas C.G."/>
            <person name="Felde R.L."/>
            <person name="Korf I.F."/>
            <person name="Cutter A.D."/>
            <person name="Schartner C.M."/>
            <person name="Ralston E.J."/>
            <person name="Meyer B.J."/>
            <person name="Haag E.S."/>
        </authorList>
    </citation>
    <scope>NUCLEOTIDE SEQUENCE [LARGE SCALE GENOMIC DNA]</scope>
    <source>
        <strain evidence="3">JU1422</strain>
    </source>
</reference>
<keyword evidence="3" id="KW-1185">Reference proteome</keyword>
<evidence type="ECO:0000313" key="2">
    <source>
        <dbReference type="EMBL" id="PIC14338.1"/>
    </source>
</evidence>
<accession>A0A2G5SGZ2</accession>
<comment type="caution">
    <text evidence="2">The sequence shown here is derived from an EMBL/GenBank/DDBJ whole genome shotgun (WGS) entry which is preliminary data.</text>
</comment>
<feature type="chain" id="PRO_5013552540" description="SCP domain-containing protein" evidence="1">
    <location>
        <begin position="20"/>
        <end position="161"/>
    </location>
</feature>